<dbReference type="STRING" id="559515.M4BJD3"/>
<protein>
    <submittedName>
        <fullName evidence="1">Uncharacterized protein</fullName>
    </submittedName>
</protein>
<accession>M4BJD3</accession>
<dbReference type="Proteomes" id="UP000011713">
    <property type="component" value="Unassembled WGS sequence"/>
</dbReference>
<organism evidence="1 2">
    <name type="scientific">Hyaloperonospora arabidopsidis (strain Emoy2)</name>
    <name type="common">Downy mildew agent</name>
    <name type="synonym">Peronospora arabidopsidis</name>
    <dbReference type="NCBI Taxonomy" id="559515"/>
    <lineage>
        <taxon>Eukaryota</taxon>
        <taxon>Sar</taxon>
        <taxon>Stramenopiles</taxon>
        <taxon>Oomycota</taxon>
        <taxon>Peronosporomycetes</taxon>
        <taxon>Peronosporales</taxon>
        <taxon>Peronosporaceae</taxon>
        <taxon>Hyaloperonospora</taxon>
    </lineage>
</organism>
<dbReference type="VEuPathDB" id="FungiDB:HpaG806511"/>
<dbReference type="eggNOG" id="ENOG502RS02">
    <property type="taxonomic scope" value="Eukaryota"/>
</dbReference>
<dbReference type="AlphaFoldDB" id="M4BJD3"/>
<dbReference type="HOGENOM" id="CLU_131221_0_0_1"/>
<evidence type="ECO:0000313" key="1">
    <source>
        <dbReference type="EnsemblProtists" id="HpaP806511"/>
    </source>
</evidence>
<name>M4BJD3_HYAAE</name>
<dbReference type="EMBL" id="JH598320">
    <property type="status" value="NOT_ANNOTATED_CDS"/>
    <property type="molecule type" value="Genomic_DNA"/>
</dbReference>
<proteinExistence type="predicted"/>
<dbReference type="EnsemblProtists" id="HpaT806511">
    <property type="protein sequence ID" value="HpaP806511"/>
    <property type="gene ID" value="HpaG806511"/>
</dbReference>
<reference evidence="1" key="2">
    <citation type="submission" date="2015-06" db="UniProtKB">
        <authorList>
            <consortium name="EnsemblProtists"/>
        </authorList>
    </citation>
    <scope>IDENTIFICATION</scope>
    <source>
        <strain evidence="1">Emoy2</strain>
    </source>
</reference>
<keyword evidence="2" id="KW-1185">Reference proteome</keyword>
<dbReference type="InParanoid" id="M4BJD3"/>
<reference evidence="2" key="1">
    <citation type="journal article" date="2010" name="Science">
        <title>Signatures of adaptation to obligate biotrophy in the Hyaloperonospora arabidopsidis genome.</title>
        <authorList>
            <person name="Baxter L."/>
            <person name="Tripathy S."/>
            <person name="Ishaque N."/>
            <person name="Boot N."/>
            <person name="Cabral A."/>
            <person name="Kemen E."/>
            <person name="Thines M."/>
            <person name="Ah-Fong A."/>
            <person name="Anderson R."/>
            <person name="Badejoko W."/>
            <person name="Bittner-Eddy P."/>
            <person name="Boore J.L."/>
            <person name="Chibucos M.C."/>
            <person name="Coates M."/>
            <person name="Dehal P."/>
            <person name="Delehaunty K."/>
            <person name="Dong S."/>
            <person name="Downton P."/>
            <person name="Dumas B."/>
            <person name="Fabro G."/>
            <person name="Fronick C."/>
            <person name="Fuerstenberg S.I."/>
            <person name="Fulton L."/>
            <person name="Gaulin E."/>
            <person name="Govers F."/>
            <person name="Hughes L."/>
            <person name="Humphray S."/>
            <person name="Jiang R.H."/>
            <person name="Judelson H."/>
            <person name="Kamoun S."/>
            <person name="Kyung K."/>
            <person name="Meijer H."/>
            <person name="Minx P."/>
            <person name="Morris P."/>
            <person name="Nelson J."/>
            <person name="Phuntumart V."/>
            <person name="Qutob D."/>
            <person name="Rehmany A."/>
            <person name="Rougon-Cardoso A."/>
            <person name="Ryden P."/>
            <person name="Torto-Alalibo T."/>
            <person name="Studholme D."/>
            <person name="Wang Y."/>
            <person name="Win J."/>
            <person name="Wood J."/>
            <person name="Clifton S.W."/>
            <person name="Rogers J."/>
            <person name="Van den Ackerveken G."/>
            <person name="Jones J.D."/>
            <person name="McDowell J.M."/>
            <person name="Beynon J."/>
            <person name="Tyler B.M."/>
        </authorList>
    </citation>
    <scope>NUCLEOTIDE SEQUENCE [LARGE SCALE GENOMIC DNA]</scope>
    <source>
        <strain evidence="2">Emoy2</strain>
    </source>
</reference>
<sequence length="175" mass="19748">MDCIFFVKDVFSASKTRKSNDNEATYPVGYPFVDMLIFVSTCKDMVKFFHNYNVVKARLQEAQKAESLCSLALPASTRWETVQAMCASVLTSKRLIHSIVSAREFVVGTAAHKSKRQKIKDFVTGKDFVVKLNKAIAILEPIDALIVKYQSDSVPISEVLPDFYVLPYKFTAVYE</sequence>
<evidence type="ECO:0000313" key="2">
    <source>
        <dbReference type="Proteomes" id="UP000011713"/>
    </source>
</evidence>